<reference evidence="7" key="1">
    <citation type="submission" date="2020-11" db="EMBL/GenBank/DDBJ databases">
        <authorList>
            <person name="Tran Van P."/>
        </authorList>
    </citation>
    <scope>NUCLEOTIDE SEQUENCE</scope>
</reference>
<dbReference type="GO" id="GO:0005310">
    <property type="term" value="F:dicarboxylic acid transmembrane transporter activity"/>
    <property type="evidence" value="ECO:0007669"/>
    <property type="project" value="UniProtKB-ARBA"/>
</dbReference>
<organism evidence="7">
    <name type="scientific">Medioppia subpectinata</name>
    <dbReference type="NCBI Taxonomy" id="1979941"/>
    <lineage>
        <taxon>Eukaryota</taxon>
        <taxon>Metazoa</taxon>
        <taxon>Ecdysozoa</taxon>
        <taxon>Arthropoda</taxon>
        <taxon>Chelicerata</taxon>
        <taxon>Arachnida</taxon>
        <taxon>Acari</taxon>
        <taxon>Acariformes</taxon>
        <taxon>Sarcoptiformes</taxon>
        <taxon>Oribatida</taxon>
        <taxon>Brachypylina</taxon>
        <taxon>Oppioidea</taxon>
        <taxon>Oppiidae</taxon>
        <taxon>Medioppia</taxon>
    </lineage>
</organism>
<keyword evidence="8" id="KW-1185">Reference proteome</keyword>
<dbReference type="Proteomes" id="UP000759131">
    <property type="component" value="Unassembled WGS sequence"/>
</dbReference>
<dbReference type="EMBL" id="OC897631">
    <property type="protein sequence ID" value="CAD7648336.1"/>
    <property type="molecule type" value="Genomic_DNA"/>
</dbReference>
<evidence type="ECO:0000313" key="8">
    <source>
        <dbReference type="Proteomes" id="UP000759131"/>
    </source>
</evidence>
<dbReference type="AlphaFoldDB" id="A0A7R9LXB4"/>
<protein>
    <submittedName>
        <fullName evidence="7">Uncharacterized protein</fullName>
    </submittedName>
</protein>
<evidence type="ECO:0000256" key="4">
    <source>
        <dbReference type="ARBA" id="ARBA00022989"/>
    </source>
</evidence>
<evidence type="ECO:0000256" key="2">
    <source>
        <dbReference type="ARBA" id="ARBA00006772"/>
    </source>
</evidence>
<dbReference type="EMBL" id="CAJPIZ010043056">
    <property type="protein sequence ID" value="CAG2121938.1"/>
    <property type="molecule type" value="Genomic_DNA"/>
</dbReference>
<comment type="subcellular location">
    <subcellularLocation>
        <location evidence="1">Membrane</location>
        <topology evidence="1">Multi-pass membrane protein</topology>
    </subcellularLocation>
</comment>
<feature type="non-terminal residue" evidence="7">
    <location>
        <position position="1"/>
    </location>
</feature>
<dbReference type="InterPro" id="IPR001898">
    <property type="entry name" value="SLC13A/DASS"/>
</dbReference>
<feature type="transmembrane region" description="Helical" evidence="6">
    <location>
        <begin position="128"/>
        <end position="147"/>
    </location>
</feature>
<keyword evidence="5 6" id="KW-0472">Membrane</keyword>
<name>A0A7R9LXB4_9ACAR</name>
<evidence type="ECO:0000256" key="1">
    <source>
        <dbReference type="ARBA" id="ARBA00004141"/>
    </source>
</evidence>
<dbReference type="GO" id="GO:0005886">
    <property type="term" value="C:plasma membrane"/>
    <property type="evidence" value="ECO:0007669"/>
    <property type="project" value="TreeGrafter"/>
</dbReference>
<dbReference type="Pfam" id="PF00939">
    <property type="entry name" value="Na_sulph_symp"/>
    <property type="match status" value="1"/>
</dbReference>
<evidence type="ECO:0000256" key="3">
    <source>
        <dbReference type="ARBA" id="ARBA00022692"/>
    </source>
</evidence>
<feature type="transmembrane region" description="Helical" evidence="6">
    <location>
        <begin position="6"/>
        <end position="25"/>
    </location>
</feature>
<keyword evidence="4 6" id="KW-1133">Transmembrane helix</keyword>
<evidence type="ECO:0000256" key="6">
    <source>
        <dbReference type="SAM" id="Phobius"/>
    </source>
</evidence>
<feature type="transmembrane region" description="Helical" evidence="6">
    <location>
        <begin position="87"/>
        <end position="116"/>
    </location>
</feature>
<evidence type="ECO:0000313" key="7">
    <source>
        <dbReference type="EMBL" id="CAD7648336.1"/>
    </source>
</evidence>
<dbReference type="OrthoDB" id="6493944at2759"/>
<sequence>IKDATPAILIGISFFIIPSNLKQFYSETENKKMETLLDWKTVQTKMPWGVILLLGGGFAMAEGIEKSGLSDWFSEELSTFESISPRVAMIALTVVAALVTEVASNVACATVILPVVNTMAIKMGVHPLLLMMPVTIGVSFAFMFPVATPPNAIVFESLGLKTIEMVLK</sequence>
<proteinExistence type="inferred from homology"/>
<gene>
    <name evidence="7" type="ORF">OSB1V03_LOCUS21884</name>
</gene>
<dbReference type="PANTHER" id="PTHR10283:SF82">
    <property type="entry name" value="SOLUTE CARRIER FAMILY 13 MEMBER 2"/>
    <property type="match status" value="1"/>
</dbReference>
<feature type="transmembrane region" description="Helical" evidence="6">
    <location>
        <begin position="46"/>
        <end position="64"/>
    </location>
</feature>
<keyword evidence="3 6" id="KW-0812">Transmembrane</keyword>
<dbReference type="GO" id="GO:0015556">
    <property type="term" value="F:C4-dicarboxylate transmembrane transporter activity"/>
    <property type="evidence" value="ECO:0007669"/>
    <property type="project" value="UniProtKB-ARBA"/>
</dbReference>
<evidence type="ECO:0000256" key="5">
    <source>
        <dbReference type="ARBA" id="ARBA00023136"/>
    </source>
</evidence>
<accession>A0A7R9LXB4</accession>
<dbReference type="PANTHER" id="PTHR10283">
    <property type="entry name" value="SOLUTE CARRIER FAMILY 13 MEMBER"/>
    <property type="match status" value="1"/>
</dbReference>
<comment type="similarity">
    <text evidence="2">Belongs to the SLC13A/DASS transporter (TC 2.A.47) family. NADC subfamily.</text>
</comment>